<reference evidence="3 5" key="2">
    <citation type="journal article" date="2013" name="Nature">
        <title>Insights into bilaterian evolution from three spiralian genomes.</title>
        <authorList>
            <person name="Simakov O."/>
            <person name="Marletaz F."/>
            <person name="Cho S.J."/>
            <person name="Edsinger-Gonzales E."/>
            <person name="Havlak P."/>
            <person name="Hellsten U."/>
            <person name="Kuo D.H."/>
            <person name="Larsson T."/>
            <person name="Lv J."/>
            <person name="Arendt D."/>
            <person name="Savage R."/>
            <person name="Osoegawa K."/>
            <person name="de Jong P."/>
            <person name="Grimwood J."/>
            <person name="Chapman J.A."/>
            <person name="Shapiro H."/>
            <person name="Aerts A."/>
            <person name="Otillar R.P."/>
            <person name="Terry A.Y."/>
            <person name="Boore J.L."/>
            <person name="Grigoriev I.V."/>
            <person name="Lindberg D.R."/>
            <person name="Seaver E.C."/>
            <person name="Weisblat D.A."/>
            <person name="Putnam N.H."/>
            <person name="Rokhsar D.S."/>
        </authorList>
    </citation>
    <scope>NUCLEOTIDE SEQUENCE</scope>
    <source>
        <strain evidence="3 5">I ESC-2004</strain>
    </source>
</reference>
<name>R7TG73_CAPTE</name>
<dbReference type="EMBL" id="AMQN01002767">
    <property type="status" value="NOT_ANNOTATED_CDS"/>
    <property type="molecule type" value="Genomic_DNA"/>
</dbReference>
<keyword evidence="1" id="KW-0812">Transmembrane</keyword>
<dbReference type="HOGENOM" id="CLU_742361_0_0_1"/>
<dbReference type="EMBL" id="KB310004">
    <property type="protein sequence ID" value="ELT92783.1"/>
    <property type="molecule type" value="Genomic_DNA"/>
</dbReference>
<accession>R7TG73</accession>
<evidence type="ECO:0000256" key="1">
    <source>
        <dbReference type="SAM" id="Phobius"/>
    </source>
</evidence>
<keyword evidence="5" id="KW-1185">Reference proteome</keyword>
<organism evidence="3">
    <name type="scientific">Capitella teleta</name>
    <name type="common">Polychaete worm</name>
    <dbReference type="NCBI Taxonomy" id="283909"/>
    <lineage>
        <taxon>Eukaryota</taxon>
        <taxon>Metazoa</taxon>
        <taxon>Spiralia</taxon>
        <taxon>Lophotrochozoa</taxon>
        <taxon>Annelida</taxon>
        <taxon>Polychaeta</taxon>
        <taxon>Sedentaria</taxon>
        <taxon>Scolecida</taxon>
        <taxon>Capitellidae</taxon>
        <taxon>Capitella</taxon>
    </lineage>
</organism>
<keyword evidence="1" id="KW-1133">Transmembrane helix</keyword>
<evidence type="ECO:0000313" key="5">
    <source>
        <dbReference type="Proteomes" id="UP000014760"/>
    </source>
</evidence>
<proteinExistence type="predicted"/>
<reference evidence="4" key="3">
    <citation type="submission" date="2015-06" db="UniProtKB">
        <authorList>
            <consortium name="EnsemblMetazoa"/>
        </authorList>
    </citation>
    <scope>IDENTIFICATION</scope>
</reference>
<feature type="signal peptide" evidence="2">
    <location>
        <begin position="1"/>
        <end position="18"/>
    </location>
</feature>
<evidence type="ECO:0000313" key="4">
    <source>
        <dbReference type="EnsemblMetazoa" id="CapteP214385"/>
    </source>
</evidence>
<dbReference type="AlphaFoldDB" id="R7TG73"/>
<feature type="chain" id="PRO_5008786963" description="CUB domain-containing protein" evidence="2">
    <location>
        <begin position="19"/>
        <end position="373"/>
    </location>
</feature>
<gene>
    <name evidence="3" type="ORF">CAPTEDRAFT_214385</name>
</gene>
<keyword evidence="1" id="KW-0472">Membrane</keyword>
<evidence type="ECO:0000313" key="3">
    <source>
        <dbReference type="EMBL" id="ELT92783.1"/>
    </source>
</evidence>
<evidence type="ECO:0000256" key="2">
    <source>
        <dbReference type="SAM" id="SignalP"/>
    </source>
</evidence>
<evidence type="ECO:0008006" key="6">
    <source>
        <dbReference type="Google" id="ProtNLM"/>
    </source>
</evidence>
<protein>
    <recommendedName>
        <fullName evidence="6">CUB domain-containing protein</fullName>
    </recommendedName>
</protein>
<reference evidence="5" key="1">
    <citation type="submission" date="2012-12" db="EMBL/GenBank/DDBJ databases">
        <authorList>
            <person name="Hellsten U."/>
            <person name="Grimwood J."/>
            <person name="Chapman J.A."/>
            <person name="Shapiro H."/>
            <person name="Aerts A."/>
            <person name="Otillar R.P."/>
            <person name="Terry A.Y."/>
            <person name="Boore J.L."/>
            <person name="Simakov O."/>
            <person name="Marletaz F."/>
            <person name="Cho S.-J."/>
            <person name="Edsinger-Gonzales E."/>
            <person name="Havlak P."/>
            <person name="Kuo D.-H."/>
            <person name="Larsson T."/>
            <person name="Lv J."/>
            <person name="Arendt D."/>
            <person name="Savage R."/>
            <person name="Osoegawa K."/>
            <person name="de Jong P."/>
            <person name="Lindberg D.R."/>
            <person name="Seaver E.C."/>
            <person name="Weisblat D.A."/>
            <person name="Putnam N.H."/>
            <person name="Grigoriev I.V."/>
            <person name="Rokhsar D.S."/>
        </authorList>
    </citation>
    <scope>NUCLEOTIDE SEQUENCE</scope>
    <source>
        <strain evidence="5">I ESC-2004</strain>
    </source>
</reference>
<dbReference type="Proteomes" id="UP000014760">
    <property type="component" value="Unassembled WGS sequence"/>
</dbReference>
<sequence>MGALAGYLLLFVVILVSAREFSIPEPEGPGATLIACAFETDDFECDNCPEDSVISATFRRGFDPLFNVCRFNRSAACLSGPCMFSQHHRILWQKNSCLLDKSVTKPRPIGVKSSHGNCQDQSTYLIAENYKCVPKILVNYCNGTKTASHSSGYFMNRLFPVLEPGTTSCSLRINLNSTQHLTLKTLVRDVHILNFQHHDCVRYLKLTLTKNSNKQEIVFYEDINANYNADQIEITFYNDCLGSSPTARYRYLIYYKVSNGVPLNLTEWTDATLNPIEPGTVLSVPPASASPRVAPESPYSSWWAILGILVLSSVIIVLIFCIVVKVRRSHSNRELNYTRPNTQKNSDASDVALVKTTRVAQWVLHIDHNLDPI</sequence>
<dbReference type="EnsemblMetazoa" id="CapteT214385">
    <property type="protein sequence ID" value="CapteP214385"/>
    <property type="gene ID" value="CapteG214385"/>
</dbReference>
<keyword evidence="2" id="KW-0732">Signal</keyword>
<feature type="transmembrane region" description="Helical" evidence="1">
    <location>
        <begin position="302"/>
        <end position="324"/>
    </location>
</feature>